<evidence type="ECO:0000313" key="1">
    <source>
        <dbReference type="EMBL" id="GLS87894.1"/>
    </source>
</evidence>
<reference evidence="1 2" key="1">
    <citation type="journal article" date="2014" name="Int. J. Syst. Evol. Microbiol.">
        <title>Complete genome sequence of Corynebacterium casei LMG S-19264T (=DSM 44701T), isolated from a smear-ripened cheese.</title>
        <authorList>
            <consortium name="US DOE Joint Genome Institute (JGI-PGF)"/>
            <person name="Walter F."/>
            <person name="Albersmeier A."/>
            <person name="Kalinowski J."/>
            <person name="Ruckert C."/>
        </authorList>
    </citation>
    <scope>NUCLEOTIDE SEQUENCE [LARGE SCALE GENOMIC DNA]</scope>
    <source>
        <strain evidence="1 2">NBRC 111766</strain>
    </source>
</reference>
<comment type="caution">
    <text evidence="1">The sequence shown here is derived from an EMBL/GenBank/DDBJ whole genome shotgun (WGS) entry which is preliminary data.</text>
</comment>
<evidence type="ECO:0000313" key="2">
    <source>
        <dbReference type="Proteomes" id="UP001157355"/>
    </source>
</evidence>
<dbReference type="AlphaFoldDB" id="A0AA37U591"/>
<accession>A0AA37U591</accession>
<dbReference type="Proteomes" id="UP001157355">
    <property type="component" value="Unassembled WGS sequence"/>
</dbReference>
<sequence>MVRGHWLRRRLWLRLARGGDPVGGAILPAIEAARIALPGMQLSCRCRIARIGIGDQGFWT</sequence>
<proteinExistence type="predicted"/>
<dbReference type="EMBL" id="BSPP01000010">
    <property type="protein sequence ID" value="GLS87894.1"/>
    <property type="molecule type" value="Genomic_DNA"/>
</dbReference>
<gene>
    <name evidence="1" type="ORF">GCM10010873_28680</name>
</gene>
<organism evidence="1 2">
    <name type="scientific">Cypionkella aquatica</name>
    <dbReference type="NCBI Taxonomy" id="1756042"/>
    <lineage>
        <taxon>Bacteria</taxon>
        <taxon>Pseudomonadati</taxon>
        <taxon>Pseudomonadota</taxon>
        <taxon>Alphaproteobacteria</taxon>
        <taxon>Rhodobacterales</taxon>
        <taxon>Paracoccaceae</taxon>
        <taxon>Cypionkella</taxon>
    </lineage>
</organism>
<protein>
    <submittedName>
        <fullName evidence="1">Uncharacterized protein</fullName>
    </submittedName>
</protein>
<name>A0AA37U591_9RHOB</name>
<keyword evidence="2" id="KW-1185">Reference proteome</keyword>